<name>A0A9P8ASM9_9AGAR</name>
<gene>
    <name evidence="1" type="ORF">BT62DRAFT_840659</name>
</gene>
<dbReference type="GeneID" id="66104738"/>
<sequence>FGNDSFEVELLSELKWHGIHPIFQSCLLHMHVPTDDILFSSHADVTVDLAEANDAIKWKLNHFISHKDHSAEALFQAEWPSGN</sequence>
<evidence type="ECO:0000313" key="2">
    <source>
        <dbReference type="Proteomes" id="UP000812287"/>
    </source>
</evidence>
<reference evidence="1" key="1">
    <citation type="submission" date="2020-11" db="EMBL/GenBank/DDBJ databases">
        <title>Adaptations for nitrogen fixation in a non-lichenized fungal sporocarp promotes dispersal by wood-feeding termites.</title>
        <authorList>
            <consortium name="DOE Joint Genome Institute"/>
            <person name="Koch R.A."/>
            <person name="Yoon G."/>
            <person name="Arayal U."/>
            <person name="Lail K."/>
            <person name="Amirebrahimi M."/>
            <person name="Labutti K."/>
            <person name="Lipzen A."/>
            <person name="Riley R."/>
            <person name="Barry K."/>
            <person name="Henrissat B."/>
            <person name="Grigoriev I.V."/>
            <person name="Herr J.R."/>
            <person name="Aime M.C."/>
        </authorList>
    </citation>
    <scope>NUCLEOTIDE SEQUENCE</scope>
    <source>
        <strain evidence="1">MCA 3950</strain>
    </source>
</reference>
<organism evidence="1 2">
    <name type="scientific">Guyanagaster necrorhizus</name>
    <dbReference type="NCBI Taxonomy" id="856835"/>
    <lineage>
        <taxon>Eukaryota</taxon>
        <taxon>Fungi</taxon>
        <taxon>Dikarya</taxon>
        <taxon>Basidiomycota</taxon>
        <taxon>Agaricomycotina</taxon>
        <taxon>Agaricomycetes</taxon>
        <taxon>Agaricomycetidae</taxon>
        <taxon>Agaricales</taxon>
        <taxon>Marasmiineae</taxon>
        <taxon>Physalacriaceae</taxon>
        <taxon>Guyanagaster</taxon>
    </lineage>
</organism>
<dbReference type="RefSeq" id="XP_043039591.1">
    <property type="nucleotide sequence ID" value="XM_043182441.1"/>
</dbReference>
<comment type="caution">
    <text evidence="1">The sequence shown here is derived from an EMBL/GenBank/DDBJ whole genome shotgun (WGS) entry which is preliminary data.</text>
</comment>
<dbReference type="AlphaFoldDB" id="A0A9P8ASM9"/>
<proteinExistence type="predicted"/>
<dbReference type="OrthoDB" id="3211671at2759"/>
<evidence type="ECO:0000313" key="1">
    <source>
        <dbReference type="EMBL" id="KAG7446091.1"/>
    </source>
</evidence>
<feature type="non-terminal residue" evidence="1">
    <location>
        <position position="1"/>
    </location>
</feature>
<protein>
    <submittedName>
        <fullName evidence="1">Uncharacterized protein</fullName>
    </submittedName>
</protein>
<keyword evidence="2" id="KW-1185">Reference proteome</keyword>
<dbReference type="Proteomes" id="UP000812287">
    <property type="component" value="Unassembled WGS sequence"/>
</dbReference>
<dbReference type="EMBL" id="MU250535">
    <property type="protein sequence ID" value="KAG7446091.1"/>
    <property type="molecule type" value="Genomic_DNA"/>
</dbReference>
<feature type="non-terminal residue" evidence="1">
    <location>
        <position position="83"/>
    </location>
</feature>
<accession>A0A9P8ASM9</accession>